<dbReference type="EMBL" id="LAZR01069901">
    <property type="protein sequence ID" value="KKK46796.1"/>
    <property type="molecule type" value="Genomic_DNA"/>
</dbReference>
<sequence length="88" mass="10265">LSLLCLEIKGVFHNFDFSYGEEVKRYIDALITAVSNLNVYIEPFISQTFSEFDLDKKNLWINTIYENCKEIKGSMVKITDALKDINHR</sequence>
<dbReference type="AlphaFoldDB" id="A0A0F8YFF4"/>
<organism evidence="1">
    <name type="scientific">marine sediment metagenome</name>
    <dbReference type="NCBI Taxonomy" id="412755"/>
    <lineage>
        <taxon>unclassified sequences</taxon>
        <taxon>metagenomes</taxon>
        <taxon>ecological metagenomes</taxon>
    </lineage>
</organism>
<protein>
    <submittedName>
        <fullName evidence="1">Uncharacterized protein</fullName>
    </submittedName>
</protein>
<gene>
    <name evidence="1" type="ORF">LCGC14_3161650</name>
</gene>
<evidence type="ECO:0000313" key="1">
    <source>
        <dbReference type="EMBL" id="KKK46796.1"/>
    </source>
</evidence>
<reference evidence="1" key="1">
    <citation type="journal article" date="2015" name="Nature">
        <title>Complex archaea that bridge the gap between prokaryotes and eukaryotes.</title>
        <authorList>
            <person name="Spang A."/>
            <person name="Saw J.H."/>
            <person name="Jorgensen S.L."/>
            <person name="Zaremba-Niedzwiedzka K."/>
            <person name="Martijn J."/>
            <person name="Lind A.E."/>
            <person name="van Eijk R."/>
            <person name="Schleper C."/>
            <person name="Guy L."/>
            <person name="Ettema T.J."/>
        </authorList>
    </citation>
    <scope>NUCLEOTIDE SEQUENCE</scope>
</reference>
<accession>A0A0F8YFF4</accession>
<proteinExistence type="predicted"/>
<name>A0A0F8YFF4_9ZZZZ</name>
<comment type="caution">
    <text evidence="1">The sequence shown here is derived from an EMBL/GenBank/DDBJ whole genome shotgun (WGS) entry which is preliminary data.</text>
</comment>
<feature type="non-terminal residue" evidence="1">
    <location>
        <position position="1"/>
    </location>
</feature>